<proteinExistence type="predicted"/>
<evidence type="ECO:0000313" key="1">
    <source>
        <dbReference type="EMBL" id="DAD34529.1"/>
    </source>
</evidence>
<comment type="caution">
    <text evidence="1">The sequence shown here is derived from an EMBL/GenBank/DDBJ whole genome shotgun (WGS) entry which is preliminary data.</text>
</comment>
<dbReference type="EMBL" id="DUZY01000004">
    <property type="protein sequence ID" value="DAD34529.1"/>
    <property type="molecule type" value="Genomic_DNA"/>
</dbReference>
<dbReference type="Gene3D" id="3.40.50.150">
    <property type="entry name" value="Vaccinia Virus protein VP39"/>
    <property type="match status" value="1"/>
</dbReference>
<keyword evidence="2" id="KW-1185">Reference proteome</keyword>
<dbReference type="Proteomes" id="UP000607653">
    <property type="component" value="Unassembled WGS sequence"/>
</dbReference>
<name>A0A822YSX2_NELNU</name>
<dbReference type="Pfam" id="PF01209">
    <property type="entry name" value="Ubie_methyltran"/>
    <property type="match status" value="1"/>
</dbReference>
<sequence length="109" mass="12807">MKEMFRVLKPGSRVSILDFNKSTEQFTTTIQEWMIDNVVVPVASNYNLAKEYTYLKSSIREFLTGKVLVKINCLRGACMWKLYRKNIILTIGHFIFIQKYLTKDPFISM</sequence>
<dbReference type="AlphaFoldDB" id="A0A822YSX2"/>
<protein>
    <submittedName>
        <fullName evidence="1">Uncharacterized protein</fullName>
    </submittedName>
</protein>
<dbReference type="InterPro" id="IPR029063">
    <property type="entry name" value="SAM-dependent_MTases_sf"/>
</dbReference>
<accession>A0A822YSX2</accession>
<organism evidence="1 2">
    <name type="scientific">Nelumbo nucifera</name>
    <name type="common">Sacred lotus</name>
    <dbReference type="NCBI Taxonomy" id="4432"/>
    <lineage>
        <taxon>Eukaryota</taxon>
        <taxon>Viridiplantae</taxon>
        <taxon>Streptophyta</taxon>
        <taxon>Embryophyta</taxon>
        <taxon>Tracheophyta</taxon>
        <taxon>Spermatophyta</taxon>
        <taxon>Magnoliopsida</taxon>
        <taxon>Proteales</taxon>
        <taxon>Nelumbonaceae</taxon>
        <taxon>Nelumbo</taxon>
    </lineage>
</organism>
<reference evidence="1 2" key="1">
    <citation type="journal article" date="2020" name="Mol. Biol. Evol.">
        <title>Distinct Expression and Methylation Patterns for Genes with Different Fates following a Single Whole-Genome Duplication in Flowering Plants.</title>
        <authorList>
            <person name="Shi T."/>
            <person name="Rahmani R.S."/>
            <person name="Gugger P.F."/>
            <person name="Wang M."/>
            <person name="Li H."/>
            <person name="Zhang Y."/>
            <person name="Li Z."/>
            <person name="Wang Q."/>
            <person name="Van de Peer Y."/>
            <person name="Marchal K."/>
            <person name="Chen J."/>
        </authorList>
    </citation>
    <scope>NUCLEOTIDE SEQUENCE [LARGE SCALE GENOMIC DNA]</scope>
    <source>
        <tissue evidence="1">Leaf</tissue>
    </source>
</reference>
<gene>
    <name evidence="1" type="ORF">HUJ06_005169</name>
</gene>
<evidence type="ECO:0000313" key="2">
    <source>
        <dbReference type="Proteomes" id="UP000607653"/>
    </source>
</evidence>